<feature type="active site" description="Proton acceptor" evidence="9">
    <location>
        <position position="7"/>
    </location>
</feature>
<keyword evidence="5 9" id="KW-0963">Cytoplasm</keyword>
<keyword evidence="8 9" id="KW-0413">Isomerase</keyword>
<organism evidence="12 13">
    <name type="scientific">Algimonas porphyrae</name>
    <dbReference type="NCBI Taxonomy" id="1128113"/>
    <lineage>
        <taxon>Bacteria</taxon>
        <taxon>Pseudomonadati</taxon>
        <taxon>Pseudomonadota</taxon>
        <taxon>Alphaproteobacteria</taxon>
        <taxon>Maricaulales</taxon>
        <taxon>Robiginitomaculaceae</taxon>
        <taxon>Algimonas</taxon>
    </lineage>
</organism>
<dbReference type="HAMAP" id="MF_01014">
    <property type="entry name" value="HisA"/>
    <property type="match status" value="1"/>
</dbReference>
<dbReference type="InterPro" id="IPR011060">
    <property type="entry name" value="RibuloseP-bd_barrel"/>
</dbReference>
<reference evidence="12" key="1">
    <citation type="journal article" date="2014" name="Int. J. Syst. Evol. Microbiol.">
        <title>Complete genome of a new Firmicutes species belonging to the dominant human colonic microbiota ('Ruminococcus bicirculans') reveals two chromosomes and a selective capacity to utilize plant glucans.</title>
        <authorList>
            <consortium name="NISC Comparative Sequencing Program"/>
            <person name="Wegmann U."/>
            <person name="Louis P."/>
            <person name="Goesmann A."/>
            <person name="Henrissat B."/>
            <person name="Duncan S.H."/>
            <person name="Flint H.J."/>
        </authorList>
    </citation>
    <scope>NUCLEOTIDE SEQUENCE</scope>
    <source>
        <strain evidence="12">NBRC 108216</strain>
    </source>
</reference>
<keyword evidence="7 9" id="KW-0368">Histidine biosynthesis</keyword>
<sequence>MIVPAIDLMDGQCVRLLKGRFDAKTEYATDPRDVALSYAEAGAEWMHIVDLDGAKNQSSSQAALISELAQLSGLKVQAGGGIRELGTIRHLLDAGVDRVVIGSLAVTQPIMVRRWLSELGPDKIVLAFDVNLDERGIAFPAIKGWTEATETPFLEILDNYAGSGLRTILVTDIGRDGAETGGNTSLYKTILRDYPTLDLITSGGVGTLDHVRELKTLSPYGIIIGRALYEGNFTLAEAIAC</sequence>
<dbReference type="EC" id="5.3.1.16" evidence="9 11"/>
<comment type="subcellular location">
    <subcellularLocation>
        <location evidence="2 9 11">Cytoplasm</location>
    </subcellularLocation>
</comment>
<dbReference type="PANTHER" id="PTHR43090:SF2">
    <property type="entry name" value="1-(5-PHOSPHORIBOSYL)-5-[(5-PHOSPHORIBOSYLAMINO)METHYLIDENEAMINO] IMIDAZOLE-4-CARBOXAMIDE ISOMERASE"/>
    <property type="match status" value="1"/>
</dbReference>
<keyword evidence="13" id="KW-1185">Reference proteome</keyword>
<dbReference type="InterPro" id="IPR044524">
    <property type="entry name" value="Isoase_HisA-like"/>
</dbReference>
<evidence type="ECO:0000256" key="1">
    <source>
        <dbReference type="ARBA" id="ARBA00000901"/>
    </source>
</evidence>
<evidence type="ECO:0000256" key="8">
    <source>
        <dbReference type="ARBA" id="ARBA00023235"/>
    </source>
</evidence>
<dbReference type="NCBIfam" id="TIGR00007">
    <property type="entry name" value="1-(5-phosphoribosyl)-5-[(5-phosphoribosylamino)methylideneamino]imidazole-4-carboxamide isomerase"/>
    <property type="match status" value="1"/>
</dbReference>
<proteinExistence type="inferred from homology"/>
<comment type="similarity">
    <text evidence="4 9 10">Belongs to the HisA/HisF family.</text>
</comment>
<comment type="caution">
    <text evidence="12">The sequence shown here is derived from an EMBL/GenBank/DDBJ whole genome shotgun (WGS) entry which is preliminary data.</text>
</comment>
<evidence type="ECO:0000256" key="2">
    <source>
        <dbReference type="ARBA" id="ARBA00004496"/>
    </source>
</evidence>
<comment type="catalytic activity">
    <reaction evidence="1 9 11">
        <text>1-(5-phospho-beta-D-ribosyl)-5-[(5-phospho-beta-D-ribosylamino)methylideneamino]imidazole-4-carboxamide = 5-[(5-phospho-1-deoxy-D-ribulos-1-ylimino)methylamino]-1-(5-phospho-beta-D-ribosyl)imidazole-4-carboxamide</text>
        <dbReference type="Rhea" id="RHEA:15469"/>
        <dbReference type="ChEBI" id="CHEBI:58435"/>
        <dbReference type="ChEBI" id="CHEBI:58525"/>
        <dbReference type="EC" id="5.3.1.16"/>
    </reaction>
</comment>
<evidence type="ECO:0000256" key="5">
    <source>
        <dbReference type="ARBA" id="ARBA00022490"/>
    </source>
</evidence>
<dbReference type="InterPro" id="IPR023016">
    <property type="entry name" value="HisA/PriA"/>
</dbReference>
<keyword evidence="6 9" id="KW-0028">Amino-acid biosynthesis</keyword>
<dbReference type="InterPro" id="IPR006062">
    <property type="entry name" value="His_biosynth"/>
</dbReference>
<dbReference type="EMBL" id="BSNJ01000001">
    <property type="protein sequence ID" value="GLQ19090.1"/>
    <property type="molecule type" value="Genomic_DNA"/>
</dbReference>
<dbReference type="InterPro" id="IPR006063">
    <property type="entry name" value="HisA_bact_arch"/>
</dbReference>
<dbReference type="GO" id="GO:0016853">
    <property type="term" value="F:isomerase activity"/>
    <property type="evidence" value="ECO:0007669"/>
    <property type="project" value="UniProtKB-KW"/>
</dbReference>
<feature type="active site" description="Proton donor" evidence="9">
    <location>
        <position position="129"/>
    </location>
</feature>
<evidence type="ECO:0000256" key="10">
    <source>
        <dbReference type="RuleBase" id="RU003657"/>
    </source>
</evidence>
<dbReference type="CDD" id="cd04732">
    <property type="entry name" value="HisA"/>
    <property type="match status" value="1"/>
</dbReference>
<evidence type="ECO:0000313" key="12">
    <source>
        <dbReference type="EMBL" id="GLQ19090.1"/>
    </source>
</evidence>
<evidence type="ECO:0000256" key="4">
    <source>
        <dbReference type="ARBA" id="ARBA00009667"/>
    </source>
</evidence>
<evidence type="ECO:0000256" key="11">
    <source>
        <dbReference type="RuleBase" id="RU003658"/>
    </source>
</evidence>
<evidence type="ECO:0000256" key="3">
    <source>
        <dbReference type="ARBA" id="ARBA00005133"/>
    </source>
</evidence>
<dbReference type="Pfam" id="PF00977">
    <property type="entry name" value="His_biosynth"/>
    <property type="match status" value="1"/>
</dbReference>
<evidence type="ECO:0000256" key="7">
    <source>
        <dbReference type="ARBA" id="ARBA00023102"/>
    </source>
</evidence>
<reference evidence="12" key="2">
    <citation type="submission" date="2023-01" db="EMBL/GenBank/DDBJ databases">
        <title>Draft genome sequence of Algimonas porphyrae strain NBRC 108216.</title>
        <authorList>
            <person name="Sun Q."/>
            <person name="Mori K."/>
        </authorList>
    </citation>
    <scope>NUCLEOTIDE SEQUENCE</scope>
    <source>
        <strain evidence="12">NBRC 108216</strain>
    </source>
</reference>
<comment type="pathway">
    <text evidence="3 9 11">Amino-acid biosynthesis; L-histidine biosynthesis; L-histidine from 5-phospho-alpha-D-ribose 1-diphosphate: step 4/9.</text>
</comment>
<dbReference type="Gene3D" id="3.20.20.70">
    <property type="entry name" value="Aldolase class I"/>
    <property type="match status" value="1"/>
</dbReference>
<dbReference type="SUPFAM" id="SSF51366">
    <property type="entry name" value="Ribulose-phoshate binding barrel"/>
    <property type="match status" value="1"/>
</dbReference>
<dbReference type="PANTHER" id="PTHR43090">
    <property type="entry name" value="1-(5-PHOSPHORIBOSYL)-5-[(5-PHOSPHORIBOSYLAMINO)METHYLIDENEAMINO] IMIDAZOLE-4-CARBOXAMIDE ISOMERASE"/>
    <property type="match status" value="1"/>
</dbReference>
<protein>
    <recommendedName>
        <fullName evidence="9 11">1-(5-phosphoribosyl)-5-[(5-phosphoribosylamino)methylideneamino] imidazole-4-carboxamide isomerase</fullName>
        <ecNumber evidence="9 11">5.3.1.16</ecNumber>
    </recommendedName>
    <alternativeName>
        <fullName evidence="9">Phosphoribosylformimino-5-aminoimidazole carboxamide ribotide isomerase</fullName>
    </alternativeName>
</protein>
<dbReference type="InterPro" id="IPR013785">
    <property type="entry name" value="Aldolase_TIM"/>
</dbReference>
<evidence type="ECO:0000313" key="13">
    <source>
        <dbReference type="Proteomes" id="UP001161390"/>
    </source>
</evidence>
<gene>
    <name evidence="9 12" type="primary">hisA</name>
    <name evidence="12" type="ORF">GCM10007854_00450</name>
</gene>
<dbReference type="Proteomes" id="UP001161390">
    <property type="component" value="Unassembled WGS sequence"/>
</dbReference>
<evidence type="ECO:0000256" key="6">
    <source>
        <dbReference type="ARBA" id="ARBA00022605"/>
    </source>
</evidence>
<accession>A0ABQ5UWK7</accession>
<evidence type="ECO:0000256" key="9">
    <source>
        <dbReference type="HAMAP-Rule" id="MF_01014"/>
    </source>
</evidence>
<name>A0ABQ5UWK7_9PROT</name>
<dbReference type="RefSeq" id="WP_284368849.1">
    <property type="nucleotide sequence ID" value="NZ_BSNJ01000001.1"/>
</dbReference>